<evidence type="ECO:0000256" key="1">
    <source>
        <dbReference type="ARBA" id="ARBA00006407"/>
    </source>
</evidence>
<dbReference type="InterPro" id="IPR007129">
    <property type="entry name" value="Ubiqinol_cyt_c_chaperone_CPB3"/>
</dbReference>
<comment type="similarity">
    <text evidence="1">Belongs to the CBP3 family.</text>
</comment>
<dbReference type="Proteomes" id="UP001562354">
    <property type="component" value="Unassembled WGS sequence"/>
</dbReference>
<evidence type="ECO:0000313" key="4">
    <source>
        <dbReference type="EMBL" id="KAL1305649.1"/>
    </source>
</evidence>
<accession>A0ABR3PHQ4</accession>
<name>A0ABR3PHQ4_9PEZI</name>
<gene>
    <name evidence="4" type="ORF">AAFC00_007243</name>
</gene>
<dbReference type="InterPro" id="IPR021150">
    <property type="entry name" value="Ubiq_cyt_c_chap"/>
</dbReference>
<feature type="domain" description="Ubiquinol-cytochrome c chaperone" evidence="3">
    <location>
        <begin position="152"/>
        <end position="294"/>
    </location>
</feature>
<feature type="region of interest" description="Disordered" evidence="2">
    <location>
        <begin position="56"/>
        <end position="75"/>
    </location>
</feature>
<keyword evidence="5" id="KW-1185">Reference proteome</keyword>
<comment type="caution">
    <text evidence="4">The sequence shown here is derived from an EMBL/GenBank/DDBJ whole genome shotgun (WGS) entry which is preliminary data.</text>
</comment>
<sequence>MSSNSICTSCLRILRQSGRKDAVQGFSSRNASIAALHQRSFSTTPKSAIRMTIEDIREQSPTGTSPTARTRTASEDPNDISAMQKFAQRIRAQKTMRATTEPYVAYGATEDLFSKCAVAGDYTIPAVKAGEEPPRTAKGEDLGVGTGWWYDELKLKPTFNTWAQVTFVHMYLLTARLRQFPAAHAPTWHQNLLDHFFYAAEDRMAVYHGMSARSIRNRYLKDLFVQWRGVLTAYDEGIIKGDAVLATAVWRNIFGGEDNVDAEHIAHVVAWFRRSLRDLDQMQDAEIASGEISFQDPVKTLAIVGRESKLLKTAFQEADLVIEDASESKK</sequence>
<dbReference type="PANTHER" id="PTHR12184:SF1">
    <property type="entry name" value="UBIQUINOL-CYTOCHROME-C REDUCTASE COMPLEX ASSEMBLY FACTOR 1"/>
    <property type="match status" value="1"/>
</dbReference>
<feature type="compositionally biased region" description="Polar residues" evidence="2">
    <location>
        <begin position="59"/>
        <end position="71"/>
    </location>
</feature>
<reference evidence="4 5" key="1">
    <citation type="submission" date="2024-07" db="EMBL/GenBank/DDBJ databases">
        <title>Draft sequence of the Neodothiora populina.</title>
        <authorList>
            <person name="Drown D.D."/>
            <person name="Schuette U.S."/>
            <person name="Buechlein A.B."/>
            <person name="Rusch D.R."/>
            <person name="Winton L.W."/>
            <person name="Adams G.A."/>
        </authorList>
    </citation>
    <scope>NUCLEOTIDE SEQUENCE [LARGE SCALE GENOMIC DNA]</scope>
    <source>
        <strain evidence="4 5">CPC 39397</strain>
    </source>
</reference>
<dbReference type="GeneID" id="95980942"/>
<protein>
    <recommendedName>
        <fullName evidence="3">Ubiquinol-cytochrome c chaperone domain-containing protein</fullName>
    </recommendedName>
</protein>
<proteinExistence type="inferred from homology"/>
<dbReference type="RefSeq" id="XP_069201922.1">
    <property type="nucleotide sequence ID" value="XM_069347315.1"/>
</dbReference>
<organism evidence="4 5">
    <name type="scientific">Neodothiora populina</name>
    <dbReference type="NCBI Taxonomy" id="2781224"/>
    <lineage>
        <taxon>Eukaryota</taxon>
        <taxon>Fungi</taxon>
        <taxon>Dikarya</taxon>
        <taxon>Ascomycota</taxon>
        <taxon>Pezizomycotina</taxon>
        <taxon>Dothideomycetes</taxon>
        <taxon>Dothideomycetidae</taxon>
        <taxon>Dothideales</taxon>
        <taxon>Dothioraceae</taxon>
        <taxon>Neodothiora</taxon>
    </lineage>
</organism>
<evidence type="ECO:0000313" key="5">
    <source>
        <dbReference type="Proteomes" id="UP001562354"/>
    </source>
</evidence>
<evidence type="ECO:0000259" key="3">
    <source>
        <dbReference type="Pfam" id="PF03981"/>
    </source>
</evidence>
<evidence type="ECO:0000256" key="2">
    <source>
        <dbReference type="SAM" id="MobiDB-lite"/>
    </source>
</evidence>
<dbReference type="Pfam" id="PF03981">
    <property type="entry name" value="Ubiq_cyt_C_chap"/>
    <property type="match status" value="1"/>
</dbReference>
<dbReference type="PANTHER" id="PTHR12184">
    <property type="entry name" value="UBIQUINOL-CYTOCHROME C REDUCTASE COMPLEX ASSEMBLY FACTOR 1 FAMILY MEMBER"/>
    <property type="match status" value="1"/>
</dbReference>
<dbReference type="EMBL" id="JBFMKM010000006">
    <property type="protein sequence ID" value="KAL1305649.1"/>
    <property type="molecule type" value="Genomic_DNA"/>
</dbReference>